<dbReference type="PANTHER" id="PTHR33495">
    <property type="entry name" value="ANTI-SIGMA FACTOR ANTAGONIST TM_1081-RELATED-RELATED"/>
    <property type="match status" value="1"/>
</dbReference>
<comment type="caution">
    <text evidence="2">The sequence shown here is derived from an EMBL/GenBank/DDBJ whole genome shotgun (WGS) entry which is preliminary data.</text>
</comment>
<reference evidence="2 3" key="1">
    <citation type="submission" date="2021-01" db="EMBL/GenBank/DDBJ databases">
        <title>Whole genome shotgun sequence of Actinoplanes durhamensis NBRC 14914.</title>
        <authorList>
            <person name="Komaki H."/>
            <person name="Tamura T."/>
        </authorList>
    </citation>
    <scope>NUCLEOTIDE SEQUENCE [LARGE SCALE GENOMIC DNA]</scope>
    <source>
        <strain evidence="2 3">NBRC 14914</strain>
    </source>
</reference>
<evidence type="ECO:0000313" key="2">
    <source>
        <dbReference type="EMBL" id="GIE07226.1"/>
    </source>
</evidence>
<protein>
    <recommendedName>
        <fullName evidence="1">STAS domain-containing protein</fullName>
    </recommendedName>
</protein>
<keyword evidence="3" id="KW-1185">Reference proteome</keyword>
<dbReference type="Gene3D" id="3.30.750.24">
    <property type="entry name" value="STAS domain"/>
    <property type="match status" value="1"/>
</dbReference>
<evidence type="ECO:0000313" key="3">
    <source>
        <dbReference type="Proteomes" id="UP000637628"/>
    </source>
</evidence>
<dbReference type="Pfam" id="PF13466">
    <property type="entry name" value="STAS_2"/>
    <property type="match status" value="1"/>
</dbReference>
<dbReference type="Proteomes" id="UP000637628">
    <property type="component" value="Unassembled WGS sequence"/>
</dbReference>
<proteinExistence type="predicted"/>
<dbReference type="PROSITE" id="PS50801">
    <property type="entry name" value="STAS"/>
    <property type="match status" value="1"/>
</dbReference>
<dbReference type="InterPro" id="IPR002645">
    <property type="entry name" value="STAS_dom"/>
</dbReference>
<dbReference type="InterPro" id="IPR036513">
    <property type="entry name" value="STAS_dom_sf"/>
</dbReference>
<gene>
    <name evidence="2" type="ORF">Adu01nite_85760</name>
</gene>
<dbReference type="InterPro" id="IPR058548">
    <property type="entry name" value="MlaB-like_STAS"/>
</dbReference>
<accession>A0ABQ3ZBL3</accession>
<organism evidence="2 3">
    <name type="scientific">Paractinoplanes durhamensis</name>
    <dbReference type="NCBI Taxonomy" id="113563"/>
    <lineage>
        <taxon>Bacteria</taxon>
        <taxon>Bacillati</taxon>
        <taxon>Actinomycetota</taxon>
        <taxon>Actinomycetes</taxon>
        <taxon>Micromonosporales</taxon>
        <taxon>Micromonosporaceae</taxon>
        <taxon>Paractinoplanes</taxon>
    </lineage>
</organism>
<dbReference type="CDD" id="cd07043">
    <property type="entry name" value="STAS_anti-anti-sigma_factors"/>
    <property type="match status" value="1"/>
</dbReference>
<name>A0ABQ3ZBL3_9ACTN</name>
<sequence>MADSYKIGQERAADGTATFLHISGELDITARDDLYGAIRAALDDGDVVVDLAEVAFLDSEALGALLEGYNDARARPAGFRVVNARGLVARVLQVSGAHELFGL</sequence>
<dbReference type="SUPFAM" id="SSF52091">
    <property type="entry name" value="SpoIIaa-like"/>
    <property type="match status" value="1"/>
</dbReference>
<evidence type="ECO:0000259" key="1">
    <source>
        <dbReference type="PROSITE" id="PS50801"/>
    </source>
</evidence>
<dbReference type="EMBL" id="BOML01000075">
    <property type="protein sequence ID" value="GIE07226.1"/>
    <property type="molecule type" value="Genomic_DNA"/>
</dbReference>
<feature type="domain" description="STAS" evidence="1">
    <location>
        <begin position="20"/>
        <end position="103"/>
    </location>
</feature>
<dbReference type="RefSeq" id="WP_203735076.1">
    <property type="nucleotide sequence ID" value="NZ_BAAATX010000034.1"/>
</dbReference>
<dbReference type="PANTHER" id="PTHR33495:SF2">
    <property type="entry name" value="ANTI-SIGMA FACTOR ANTAGONIST TM_1081-RELATED"/>
    <property type="match status" value="1"/>
</dbReference>